<dbReference type="RefSeq" id="WP_117363651.1">
    <property type="nucleotide sequence ID" value="NZ_CP024047.1"/>
</dbReference>
<evidence type="ECO:0000313" key="5">
    <source>
        <dbReference type="Proteomes" id="UP000258707"/>
    </source>
</evidence>
<dbReference type="Pfam" id="PF00004">
    <property type="entry name" value="AAA"/>
    <property type="match status" value="1"/>
</dbReference>
<organism evidence="4 5">
    <name type="scientific">Natrarchaeobaculum sulfurireducens</name>
    <dbReference type="NCBI Taxonomy" id="2044521"/>
    <lineage>
        <taxon>Archaea</taxon>
        <taxon>Methanobacteriati</taxon>
        <taxon>Methanobacteriota</taxon>
        <taxon>Stenosarchaea group</taxon>
        <taxon>Halobacteria</taxon>
        <taxon>Halobacteriales</taxon>
        <taxon>Natrialbaceae</taxon>
        <taxon>Natrarchaeobaculum</taxon>
    </lineage>
</organism>
<evidence type="ECO:0000313" key="4">
    <source>
        <dbReference type="EMBL" id="AXR77477.1"/>
    </source>
</evidence>
<protein>
    <submittedName>
        <fullName evidence="4">ATPase of the AAA+ class, CDC48 family</fullName>
    </submittedName>
</protein>
<dbReference type="InterPro" id="IPR003593">
    <property type="entry name" value="AAA+_ATPase"/>
</dbReference>
<evidence type="ECO:0000256" key="2">
    <source>
        <dbReference type="ARBA" id="ARBA00022840"/>
    </source>
</evidence>
<dbReference type="InterPro" id="IPR027417">
    <property type="entry name" value="P-loop_NTPase"/>
</dbReference>
<dbReference type="AlphaFoldDB" id="A0A346PD82"/>
<dbReference type="InterPro" id="IPR003959">
    <property type="entry name" value="ATPase_AAA_core"/>
</dbReference>
<reference evidence="5" key="1">
    <citation type="submission" date="2017-10" db="EMBL/GenBank/DDBJ databases">
        <title>Phenotypic and genomic properties of facultatively anaerobic sulfur-reducing natronoarchaea from hypersaline soda lakes.</title>
        <authorList>
            <person name="Sorokin D.Y."/>
            <person name="Kublanov I.V."/>
            <person name="Roman P."/>
            <person name="Sinninghe Damste J.S."/>
            <person name="Golyshin P.N."/>
            <person name="Rojo D."/>
            <person name="Ciordia S."/>
            <person name="Mena Md.C."/>
            <person name="Ferrer M."/>
            <person name="Messina E."/>
            <person name="Smedile F."/>
            <person name="La Spada G."/>
            <person name="La Cono V."/>
            <person name="Yakimov M.M."/>
        </authorList>
    </citation>
    <scope>NUCLEOTIDE SEQUENCE [LARGE SCALE GENOMIC DNA]</scope>
    <source>
        <strain evidence="5">AArc1</strain>
    </source>
</reference>
<dbReference type="Gene3D" id="3.40.50.300">
    <property type="entry name" value="P-loop containing nucleotide triphosphate hydrolases"/>
    <property type="match status" value="1"/>
</dbReference>
<dbReference type="Proteomes" id="UP000258707">
    <property type="component" value="Chromosome"/>
</dbReference>
<dbReference type="PANTHER" id="PTHR23077">
    <property type="entry name" value="AAA-FAMILY ATPASE"/>
    <property type="match status" value="1"/>
</dbReference>
<name>A0A346PD82_9EURY</name>
<gene>
    <name evidence="4" type="ORF">AArc1_1136</name>
</gene>
<dbReference type="GO" id="GO:0005524">
    <property type="term" value="F:ATP binding"/>
    <property type="evidence" value="ECO:0007669"/>
    <property type="project" value="UniProtKB-KW"/>
</dbReference>
<proteinExistence type="predicted"/>
<feature type="domain" description="AAA+ ATPase" evidence="3">
    <location>
        <begin position="166"/>
        <end position="311"/>
    </location>
</feature>
<sequence length="554" mass="63129">MSELGERSDFEELRRGTGLRTRISLQTGDGAWIDRSSLTGDGQPEEYILDVEDEGEPRYTLQPEESEERVVGWGRFVFPIRRKVESDEEEEVSDDLKVVIEVSDSGEVPKTTPWDSKSEVRFASDLLEKESGYDPVNADRVAGLEDEKQKLERFLKEAEEDWGLSESTGIILEGPPGTGKTELVMEVCQEKYGSIPVTISGPEILSKWVGESERMLREKFDEAWSTEHKVLYIDELDAIAQSRSEVSESYSAQIVAQLLVLLDGVESKEQSDDFERALKVVASTNLSHVVDPALRRPGRLGNRPIQFSRPDRTERKAILHHYLENVYVSEDGQLSKELKQFVEGRDLEYLNPLIKETEGFTGADIEDLIQEAVSRLSETRQEILGREFLKEVIDGGDFKAGQDFSEKELSQPELQAEGHTDVDYSSEQPAIHYLDAEDPAEVAKMYFRKVNQEEKERDLTYKFRKVSPKDILNSDSVRAREETVQAFQHRENERIALYLENAGLLIRGSERSSLIDRLIGIINEQFLLWEEENLLILPKSASNILEEVSQIYQD</sequence>
<dbReference type="PANTHER" id="PTHR23077:SF171">
    <property type="entry name" value="NUCLEAR VALOSIN-CONTAINING PROTEIN-LIKE"/>
    <property type="match status" value="1"/>
</dbReference>
<keyword evidence="2" id="KW-0067">ATP-binding</keyword>
<keyword evidence="1" id="KW-0547">Nucleotide-binding</keyword>
<dbReference type="EMBL" id="CP024047">
    <property type="protein sequence ID" value="AXR77477.1"/>
    <property type="molecule type" value="Genomic_DNA"/>
</dbReference>
<evidence type="ECO:0000259" key="3">
    <source>
        <dbReference type="SMART" id="SM00382"/>
    </source>
</evidence>
<evidence type="ECO:0000256" key="1">
    <source>
        <dbReference type="ARBA" id="ARBA00022741"/>
    </source>
</evidence>
<dbReference type="GO" id="GO:0016887">
    <property type="term" value="F:ATP hydrolysis activity"/>
    <property type="evidence" value="ECO:0007669"/>
    <property type="project" value="InterPro"/>
</dbReference>
<dbReference type="GeneID" id="37637947"/>
<accession>A0A346PD82</accession>
<dbReference type="SUPFAM" id="SSF52540">
    <property type="entry name" value="P-loop containing nucleoside triphosphate hydrolases"/>
    <property type="match status" value="1"/>
</dbReference>
<dbReference type="InterPro" id="IPR050168">
    <property type="entry name" value="AAA_ATPase_domain"/>
</dbReference>
<dbReference type="Gene3D" id="1.10.8.60">
    <property type="match status" value="1"/>
</dbReference>
<dbReference type="SMART" id="SM00382">
    <property type="entry name" value="AAA"/>
    <property type="match status" value="1"/>
</dbReference>
<dbReference type="KEGG" id="nan:AArc1_1136"/>